<evidence type="ECO:0000256" key="5">
    <source>
        <dbReference type="ARBA" id="ARBA00023237"/>
    </source>
</evidence>
<dbReference type="RefSeq" id="WP_013616187.1">
    <property type="nucleotide sequence ID" value="NC_015164.1"/>
</dbReference>
<comment type="similarity">
    <text evidence="2">Belongs to the SusD family.</text>
</comment>
<dbReference type="KEGG" id="bsa:Bacsa_0113"/>
<dbReference type="Proteomes" id="UP000007486">
    <property type="component" value="Chromosome"/>
</dbReference>
<comment type="subcellular location">
    <subcellularLocation>
        <location evidence="1">Cell outer membrane</location>
    </subcellularLocation>
</comment>
<dbReference type="PROSITE" id="PS51257">
    <property type="entry name" value="PROKAR_LIPOPROTEIN"/>
    <property type="match status" value="1"/>
</dbReference>
<evidence type="ECO:0000256" key="2">
    <source>
        <dbReference type="ARBA" id="ARBA00006275"/>
    </source>
</evidence>
<accession>F0R5A1</accession>
<keyword evidence="3" id="KW-0732">Signal</keyword>
<evidence type="ECO:0000313" key="8">
    <source>
        <dbReference type="Proteomes" id="UP000007486"/>
    </source>
</evidence>
<feature type="domain" description="RagB/SusD" evidence="6">
    <location>
        <begin position="347"/>
        <end position="538"/>
    </location>
</feature>
<proteinExistence type="inferred from homology"/>
<dbReference type="HOGENOM" id="CLU_015553_1_2_10"/>
<evidence type="ECO:0000256" key="3">
    <source>
        <dbReference type="ARBA" id="ARBA00022729"/>
    </source>
</evidence>
<dbReference type="EMBL" id="CP002530">
    <property type="protein sequence ID" value="ADY34725.1"/>
    <property type="molecule type" value="Genomic_DNA"/>
</dbReference>
<dbReference type="InterPro" id="IPR012944">
    <property type="entry name" value="SusD_RagB_dom"/>
</dbReference>
<dbReference type="Gene3D" id="1.25.40.390">
    <property type="match status" value="1"/>
</dbReference>
<name>F0R5A1_PHOSB</name>
<keyword evidence="5" id="KW-0998">Cell outer membrane</keyword>
<dbReference type="STRING" id="667015.Bacsa_0113"/>
<gene>
    <name evidence="7" type="ordered locus">Bacsa_0113</name>
</gene>
<evidence type="ECO:0000256" key="4">
    <source>
        <dbReference type="ARBA" id="ARBA00023136"/>
    </source>
</evidence>
<reference evidence="7 8" key="1">
    <citation type="journal article" date="2011" name="Stand. Genomic Sci.">
        <title>Complete genome sequence of Bacteroides salanitronis type strain (BL78).</title>
        <authorList>
            <person name="Gronow S."/>
            <person name="Held B."/>
            <person name="Lucas S."/>
            <person name="Lapidus A."/>
            <person name="Del Rio T.G."/>
            <person name="Nolan M."/>
            <person name="Tice H."/>
            <person name="Deshpande S."/>
            <person name="Cheng J.F."/>
            <person name="Pitluck S."/>
            <person name="Liolios K."/>
            <person name="Pagani I."/>
            <person name="Ivanova N."/>
            <person name="Mavromatis K."/>
            <person name="Pati A."/>
            <person name="Tapia R."/>
            <person name="Han C."/>
            <person name="Goodwin L."/>
            <person name="Chen A."/>
            <person name="Palaniappan K."/>
            <person name="Land M."/>
            <person name="Hauser L."/>
            <person name="Chang Y.J."/>
            <person name="Jeffries C.D."/>
            <person name="Brambilla E.M."/>
            <person name="Rohde M."/>
            <person name="Goker M."/>
            <person name="Detter J.C."/>
            <person name="Woyke T."/>
            <person name="Bristow J."/>
            <person name="Markowitz V."/>
            <person name="Hugenholtz P."/>
            <person name="Kyrpides N.C."/>
            <person name="Klenk H.P."/>
            <person name="Eisen J.A."/>
        </authorList>
    </citation>
    <scope>NUCLEOTIDE SEQUENCE [LARGE SCALE GENOMIC DNA]</scope>
    <source>
        <strain evidence="7 8">DSM 18170</strain>
    </source>
</reference>
<dbReference type="eggNOG" id="COG3637">
    <property type="taxonomic scope" value="Bacteria"/>
</dbReference>
<organism evidence="7 8">
    <name type="scientific">Phocaeicola salanitronis (strain DSM 18170 / JCM 13657 / CCUG 60908 / BL78)</name>
    <name type="common">Bacteroides salanitronis</name>
    <dbReference type="NCBI Taxonomy" id="667015"/>
    <lineage>
        <taxon>Bacteria</taxon>
        <taxon>Pseudomonadati</taxon>
        <taxon>Bacteroidota</taxon>
        <taxon>Bacteroidia</taxon>
        <taxon>Bacteroidales</taxon>
        <taxon>Bacteroidaceae</taxon>
        <taxon>Phocaeicola</taxon>
    </lineage>
</organism>
<evidence type="ECO:0000259" key="6">
    <source>
        <dbReference type="Pfam" id="PF07980"/>
    </source>
</evidence>
<evidence type="ECO:0000256" key="1">
    <source>
        <dbReference type="ARBA" id="ARBA00004442"/>
    </source>
</evidence>
<dbReference type="GO" id="GO:0009279">
    <property type="term" value="C:cell outer membrane"/>
    <property type="evidence" value="ECO:0007669"/>
    <property type="project" value="UniProtKB-SubCell"/>
</dbReference>
<keyword evidence="4" id="KW-0472">Membrane</keyword>
<dbReference type="SUPFAM" id="SSF48452">
    <property type="entry name" value="TPR-like"/>
    <property type="match status" value="1"/>
</dbReference>
<protein>
    <submittedName>
        <fullName evidence="7">RagB/SusD domain-containing protein</fullName>
    </submittedName>
</protein>
<keyword evidence="8" id="KW-1185">Reference proteome</keyword>
<sequence>MKTKNIFTGAMLALATISCSDLDVDIKSQYTDYPMDSDMALEARISNAYYAFRDPLNRRYDELLSLSSDEYSAVCFDGGWLDGRQYSNCSTHSWNASANDNQLNVCSSLLSGITNCNILLRDLEEGDTELSAPVRAARAFYTFLFMDNFGDTPIADDNLTQGATQIDRSPRADVARWIESELLAVRDDCPSEVNESTYGTPTCWMVDALLAKLYINWNVYTQDVTSASWSPDDANEKLNDCITVCDRIINSGMFDLSDDYKTKFMYTNGSHIKDFIYAVPYEATLSQGMMYARYRTWRYGGANGFYTTVLTPSCGGNFAMNPEFAELFCLPGDRRNDVVVGDPAQDSIYVYQYDPETGEVTDVPHMYEGKQVVFTKNITLIREDGDLDVGANGTRQGYRSIKFYPDPDDYNLYERNQDNDIPIFRYADIILTKCEAITRGGTATQGDTPMSLFNQIRSYVNAPLLTEAPSLQDILDERGREFLDEHWRRNDLIRFGDYERPWGFKYINPDNALLTNRIFPLSQSVLQSNTNWNQNAGY</sequence>
<dbReference type="OrthoDB" id="5694214at2"/>
<evidence type="ECO:0000313" key="7">
    <source>
        <dbReference type="EMBL" id="ADY34725.1"/>
    </source>
</evidence>
<dbReference type="AlphaFoldDB" id="F0R5A1"/>
<dbReference type="Pfam" id="PF07980">
    <property type="entry name" value="SusD_RagB"/>
    <property type="match status" value="1"/>
</dbReference>
<dbReference type="InterPro" id="IPR011990">
    <property type="entry name" value="TPR-like_helical_dom_sf"/>
</dbReference>